<keyword evidence="4 7" id="KW-0067">ATP-binding</keyword>
<dbReference type="GO" id="GO:0016887">
    <property type="term" value="F:ATP hydrolysis activity"/>
    <property type="evidence" value="ECO:0007669"/>
    <property type="project" value="InterPro"/>
</dbReference>
<evidence type="ECO:0000313" key="6">
    <source>
        <dbReference type="EMBL" id="RTZ82823.1"/>
    </source>
</evidence>
<comment type="similarity">
    <text evidence="1">Belongs to the ABC transporter superfamily.</text>
</comment>
<feature type="domain" description="ABC transporter" evidence="5">
    <location>
        <begin position="34"/>
        <end position="268"/>
    </location>
</feature>
<dbReference type="GO" id="GO:0005524">
    <property type="term" value="F:ATP binding"/>
    <property type="evidence" value="ECO:0007669"/>
    <property type="project" value="UniProtKB-KW"/>
</dbReference>
<dbReference type="PANTHER" id="PTHR42734:SF17">
    <property type="entry name" value="METAL TRANSPORT SYSTEM ATP-BINDING PROTEIN TM_0124-RELATED"/>
    <property type="match status" value="1"/>
</dbReference>
<reference evidence="8 9" key="1">
    <citation type="submission" date="2018-06" db="EMBL/GenBank/DDBJ databases">
        <title>Combined omics and stable isotope probing to characterize newly discovered Mariana Back-Arc vent microbial communities.</title>
        <authorList>
            <person name="Trembath-Reichert E."/>
            <person name="Huber J.A."/>
        </authorList>
    </citation>
    <scope>NUCLEOTIDE SEQUENCE [LARGE SCALE GENOMIC DNA]</scope>
    <source>
        <strain evidence="6">MAG 24</strain>
        <strain evidence="7">MAG 54</strain>
    </source>
</reference>
<dbReference type="PROSITE" id="PS00211">
    <property type="entry name" value="ABC_TRANSPORTER_1"/>
    <property type="match status" value="1"/>
</dbReference>
<evidence type="ECO:0000256" key="3">
    <source>
        <dbReference type="ARBA" id="ARBA00022741"/>
    </source>
</evidence>
<evidence type="ECO:0000313" key="8">
    <source>
        <dbReference type="Proteomes" id="UP000287176"/>
    </source>
</evidence>
<dbReference type="InterPro" id="IPR050153">
    <property type="entry name" value="Metal_Ion_Import_ABC"/>
</dbReference>
<dbReference type="Gene3D" id="3.40.50.300">
    <property type="entry name" value="P-loop containing nucleotide triphosphate hydrolases"/>
    <property type="match status" value="2"/>
</dbReference>
<dbReference type="Pfam" id="PF00005">
    <property type="entry name" value="ABC_tran"/>
    <property type="match status" value="2"/>
</dbReference>
<name>A0A432GV88_9DELT</name>
<dbReference type="Proteomes" id="UP000287176">
    <property type="component" value="Unassembled WGS sequence"/>
</dbReference>
<dbReference type="InterPro" id="IPR027417">
    <property type="entry name" value="P-loop_NTPase"/>
</dbReference>
<evidence type="ECO:0000313" key="7">
    <source>
        <dbReference type="EMBL" id="RTZ87388.1"/>
    </source>
</evidence>
<evidence type="ECO:0000313" key="9">
    <source>
        <dbReference type="Proteomes" id="UP000287719"/>
    </source>
</evidence>
<organism evidence="7 9">
    <name type="scientific">SAR324 cluster bacterium</name>
    <dbReference type="NCBI Taxonomy" id="2024889"/>
    <lineage>
        <taxon>Bacteria</taxon>
        <taxon>Deltaproteobacteria</taxon>
        <taxon>SAR324 cluster</taxon>
    </lineage>
</organism>
<gene>
    <name evidence="6" type="ORF">DSY94_09550</name>
    <name evidence="7" type="ORF">DSY95_02255</name>
</gene>
<dbReference type="InterPro" id="IPR003593">
    <property type="entry name" value="AAA+_ATPase"/>
</dbReference>
<dbReference type="SMART" id="SM00382">
    <property type="entry name" value="AAA"/>
    <property type="match status" value="2"/>
</dbReference>
<accession>A0A432GV88</accession>
<keyword evidence="2" id="KW-0813">Transport</keyword>
<comment type="caution">
    <text evidence="7">The sequence shown here is derived from an EMBL/GenBank/DDBJ whole genome shotgun (WGS) entry which is preliminary data.</text>
</comment>
<dbReference type="AlphaFoldDB" id="A0A432GV88"/>
<dbReference type="Proteomes" id="UP000287719">
    <property type="component" value="Unassembled WGS sequence"/>
</dbReference>
<evidence type="ECO:0000256" key="1">
    <source>
        <dbReference type="ARBA" id="ARBA00005417"/>
    </source>
</evidence>
<sequence length="533" mass="60508">MGTAKRPQFLNSVENPSHFETQHPTLKTRYFPLLSLKNVSNRLWDKQILKDISWSTEFGQSWAILGPNGAGKSTLIKVVLGQIPYCGTIKRHQEIEDFGKIAHVSLEQQKILIAREEKKDRYEEYSGNEEHFLTGQEVMDPEGKHPESLLKIAEQLGLSSLLGNPLRYFSNGETRKTLIGKALLSEPKLLILDEPFEGLDTESVLWLKGALSDLIKNGLAVWLVSHRFEELVPEITHVLCLKSGEIFAQGLRSQVLITEVMEGLYEKADHKETNLKTNENSAEINENLIQTDFFESVPEKDRKHSLIRMWNVNVHYGEKVVLKNFYWSVEQGENWKIVGPNGSGKSILLSLICGDNLQAYANEIYLFGRRRGTGESIWDIKQKIGFVSSEFQVRYRQPVTALKVVLSGFFDSIGYYQPASVTQKERALSLMELLEITNLADLDFTRLSYGQQRLILIARAMIKSPPLLILDEPCQGLDRTNRNRVLELVDLVGQNTTTQILYVTHAAADHLNCLQRELCFEATPEGIFHPIVT</sequence>
<feature type="domain" description="ABC transporter" evidence="5">
    <location>
        <begin position="307"/>
        <end position="532"/>
    </location>
</feature>
<evidence type="ECO:0000259" key="5">
    <source>
        <dbReference type="PROSITE" id="PS50893"/>
    </source>
</evidence>
<evidence type="ECO:0000256" key="4">
    <source>
        <dbReference type="ARBA" id="ARBA00022840"/>
    </source>
</evidence>
<proteinExistence type="inferred from homology"/>
<dbReference type="EMBL" id="QNZJ01000094">
    <property type="protein sequence ID" value="RTZ87388.1"/>
    <property type="molecule type" value="Genomic_DNA"/>
</dbReference>
<dbReference type="InterPro" id="IPR003439">
    <property type="entry name" value="ABC_transporter-like_ATP-bd"/>
</dbReference>
<dbReference type="InterPro" id="IPR017871">
    <property type="entry name" value="ABC_transporter-like_CS"/>
</dbReference>
<dbReference type="PROSITE" id="PS50893">
    <property type="entry name" value="ABC_TRANSPORTER_2"/>
    <property type="match status" value="2"/>
</dbReference>
<protein>
    <submittedName>
        <fullName evidence="7">Molybdate ABC transporter ATP-binding protein ModF</fullName>
    </submittedName>
</protein>
<dbReference type="PANTHER" id="PTHR42734">
    <property type="entry name" value="METAL TRANSPORT SYSTEM ATP-BINDING PROTEIN TM_0124-RELATED"/>
    <property type="match status" value="1"/>
</dbReference>
<dbReference type="SUPFAM" id="SSF52540">
    <property type="entry name" value="P-loop containing nucleoside triphosphate hydrolases"/>
    <property type="match status" value="2"/>
</dbReference>
<evidence type="ECO:0000256" key="2">
    <source>
        <dbReference type="ARBA" id="ARBA00022448"/>
    </source>
</evidence>
<keyword evidence="3" id="KW-0547">Nucleotide-binding</keyword>
<dbReference type="EMBL" id="QNZI01000249">
    <property type="protein sequence ID" value="RTZ82823.1"/>
    <property type="molecule type" value="Genomic_DNA"/>
</dbReference>